<dbReference type="GO" id="GO:0006183">
    <property type="term" value="P:GTP biosynthetic process"/>
    <property type="evidence" value="ECO:0007669"/>
    <property type="project" value="TreeGrafter"/>
</dbReference>
<dbReference type="STRING" id="334426.A0A0R3PQD0"/>
<dbReference type="WBParaSite" id="ACOC_0000753901-mRNA-1">
    <property type="protein sequence ID" value="ACOC_0000753901-mRNA-1"/>
    <property type="gene ID" value="ACOC_0000753901"/>
</dbReference>
<sequence>MQPHCLKPLPGLWDMLQIKKNGGYTEAPVIETVKVSSKLVAMITSRNFDFIGVDMEVKKRTPITDIIVNGSKLVLGDISPTIEKGQKILEDNWPGELPIVNDKCELIALSIRVAECS</sequence>
<reference evidence="3" key="1">
    <citation type="submission" date="2017-02" db="UniProtKB">
        <authorList>
            <consortium name="WormBaseParasite"/>
        </authorList>
    </citation>
    <scope>IDENTIFICATION</scope>
</reference>
<dbReference type="InterPro" id="IPR013785">
    <property type="entry name" value="Aldolase_TIM"/>
</dbReference>
<dbReference type="PANTHER" id="PTHR11911">
    <property type="entry name" value="INOSINE-5-MONOPHOSPHATE DEHYDROGENASE RELATED"/>
    <property type="match status" value="1"/>
</dbReference>
<accession>A0A0R3PQD0</accession>
<proteinExistence type="predicted"/>
<evidence type="ECO:0000313" key="2">
    <source>
        <dbReference type="Proteomes" id="UP000267027"/>
    </source>
</evidence>
<dbReference type="EMBL" id="UYYA01004049">
    <property type="protein sequence ID" value="VDM59125.1"/>
    <property type="molecule type" value="Genomic_DNA"/>
</dbReference>
<dbReference type="Proteomes" id="UP000267027">
    <property type="component" value="Unassembled WGS sequence"/>
</dbReference>
<protein>
    <submittedName>
        <fullName evidence="3">3'-5' exonuclease domain-containing protein</fullName>
    </submittedName>
</protein>
<evidence type="ECO:0000313" key="1">
    <source>
        <dbReference type="EMBL" id="VDM59125.1"/>
    </source>
</evidence>
<dbReference type="OrthoDB" id="416622at2759"/>
<keyword evidence="2" id="KW-1185">Reference proteome</keyword>
<reference evidence="1 2" key="2">
    <citation type="submission" date="2018-11" db="EMBL/GenBank/DDBJ databases">
        <authorList>
            <consortium name="Pathogen Informatics"/>
        </authorList>
    </citation>
    <scope>NUCLEOTIDE SEQUENCE [LARGE SCALE GENOMIC DNA]</scope>
    <source>
        <strain evidence="1 2">Costa Rica</strain>
    </source>
</reference>
<organism evidence="3">
    <name type="scientific">Angiostrongylus costaricensis</name>
    <name type="common">Nematode worm</name>
    <dbReference type="NCBI Taxonomy" id="334426"/>
    <lineage>
        <taxon>Eukaryota</taxon>
        <taxon>Metazoa</taxon>
        <taxon>Ecdysozoa</taxon>
        <taxon>Nematoda</taxon>
        <taxon>Chromadorea</taxon>
        <taxon>Rhabditida</taxon>
        <taxon>Rhabditina</taxon>
        <taxon>Rhabditomorpha</taxon>
        <taxon>Strongyloidea</taxon>
        <taxon>Metastrongylidae</taxon>
        <taxon>Angiostrongylus</taxon>
    </lineage>
</organism>
<dbReference type="InterPro" id="IPR005990">
    <property type="entry name" value="IMP_DH"/>
</dbReference>
<dbReference type="Gene3D" id="3.20.20.70">
    <property type="entry name" value="Aldolase class I"/>
    <property type="match status" value="1"/>
</dbReference>
<evidence type="ECO:0000313" key="3">
    <source>
        <dbReference type="WBParaSite" id="ACOC_0000753901-mRNA-1"/>
    </source>
</evidence>
<gene>
    <name evidence="1" type="ORF">ACOC_LOCUS7540</name>
</gene>
<dbReference type="GO" id="GO:0003938">
    <property type="term" value="F:IMP dehydrogenase activity"/>
    <property type="evidence" value="ECO:0007669"/>
    <property type="project" value="InterPro"/>
</dbReference>
<dbReference type="AlphaFoldDB" id="A0A0R3PQD0"/>
<dbReference type="GO" id="GO:0005737">
    <property type="term" value="C:cytoplasm"/>
    <property type="evidence" value="ECO:0007669"/>
    <property type="project" value="TreeGrafter"/>
</dbReference>
<name>A0A0R3PQD0_ANGCS</name>
<dbReference type="PANTHER" id="PTHR11911:SF111">
    <property type="entry name" value="INOSINE-5'-MONOPHOSPHATE DEHYDROGENASE"/>
    <property type="match status" value="1"/>
</dbReference>